<dbReference type="InterPro" id="IPR020013">
    <property type="entry name" value="Flagellar_FlgE/F/G"/>
</dbReference>
<dbReference type="Pfam" id="PF00460">
    <property type="entry name" value="Flg_bb_rod"/>
    <property type="match status" value="1"/>
</dbReference>
<evidence type="ECO:0000259" key="4">
    <source>
        <dbReference type="Pfam" id="PF06429"/>
    </source>
</evidence>
<keyword evidence="6" id="KW-0966">Cell projection</keyword>
<evidence type="ECO:0000256" key="2">
    <source>
        <dbReference type="RuleBase" id="RU362116"/>
    </source>
</evidence>
<evidence type="ECO:0000313" key="7">
    <source>
        <dbReference type="Proteomes" id="UP000297714"/>
    </source>
</evidence>
<dbReference type="OrthoDB" id="9804559at2"/>
<dbReference type="InterPro" id="IPR010930">
    <property type="entry name" value="Flg_bb/hook_C_dom"/>
</dbReference>
<gene>
    <name evidence="6" type="primary">flgG_3</name>
    <name evidence="6" type="ORF">CAGA_03190</name>
</gene>
<evidence type="ECO:0000313" key="6">
    <source>
        <dbReference type="EMBL" id="TGJ77910.1"/>
    </source>
</evidence>
<dbReference type="Pfam" id="PF22692">
    <property type="entry name" value="LlgE_F_G_D1"/>
    <property type="match status" value="1"/>
</dbReference>
<evidence type="ECO:0000259" key="5">
    <source>
        <dbReference type="Pfam" id="PF22692"/>
    </source>
</evidence>
<feature type="domain" description="Flagellar hook protein FlgE/F/G-like D1" evidence="5">
    <location>
        <begin position="91"/>
        <end position="148"/>
    </location>
</feature>
<dbReference type="GO" id="GO:0009425">
    <property type="term" value="C:bacterial-type flagellum basal body"/>
    <property type="evidence" value="ECO:0007669"/>
    <property type="project" value="UniProtKB-SubCell"/>
</dbReference>
<keyword evidence="6" id="KW-0282">Flagellum</keyword>
<dbReference type="PROSITE" id="PS00588">
    <property type="entry name" value="FLAGELLA_BB_ROD"/>
    <property type="match status" value="1"/>
</dbReference>
<dbReference type="InterPro" id="IPR053967">
    <property type="entry name" value="LlgE_F_G-like_D1"/>
</dbReference>
<dbReference type="InterPro" id="IPR019776">
    <property type="entry name" value="Flagellar_basal_body_rod_CS"/>
</dbReference>
<dbReference type="AlphaFoldDB" id="A0A4Z0YG91"/>
<comment type="subcellular location">
    <subcellularLocation>
        <location evidence="2">Bacterial flagellum basal body</location>
    </subcellularLocation>
</comment>
<feature type="domain" description="Flagellar basal-body/hook protein C-terminal" evidence="4">
    <location>
        <begin position="186"/>
        <end position="230"/>
    </location>
</feature>
<sequence>MINSFYTAAAGTINLQNGIDVTANNVANLATTGYKASTATFSDLLYTNIQYGNQQLKSGHGTRLQKTDTLFEQGAPKQTGRALDYCLMQPDAFFAVQTKDGVQYTRNGNFHISLEHDKGYLVDSAGNHVLDANGHPISVASENESPTVGVFSFSNTGGLERAGNTCFKATTLSGNASVVRNPEVKNGFLEDSSVDNADQMVSMIEYQRAFQFNSKIVQISDDIMQTVNSLR</sequence>
<evidence type="ECO:0000259" key="3">
    <source>
        <dbReference type="Pfam" id="PF00460"/>
    </source>
</evidence>
<dbReference type="Proteomes" id="UP000297714">
    <property type="component" value="Unassembled WGS sequence"/>
</dbReference>
<keyword evidence="7" id="KW-1185">Reference proteome</keyword>
<reference evidence="6 7" key="1">
    <citation type="submission" date="2019-04" db="EMBL/GenBank/DDBJ databases">
        <authorList>
            <person name="Poehlein A."/>
            <person name="Bengelsdorf F.R."/>
            <person name="Duerre P."/>
            <person name="Daniel R."/>
        </authorList>
    </citation>
    <scope>NUCLEOTIDE SEQUENCE [LARGE SCALE GENOMIC DNA]</scope>
    <source>
        <strain evidence="6 7">BS-1</strain>
    </source>
</reference>
<proteinExistence type="inferred from homology"/>
<accession>A0A4Z0YG91</accession>
<name>A0A4Z0YG91_9FIRM</name>
<dbReference type="GO" id="GO:0071978">
    <property type="term" value="P:bacterial-type flagellum-dependent swarming motility"/>
    <property type="evidence" value="ECO:0007669"/>
    <property type="project" value="TreeGrafter"/>
</dbReference>
<dbReference type="Pfam" id="PF06429">
    <property type="entry name" value="Flg_bbr_C"/>
    <property type="match status" value="1"/>
</dbReference>
<dbReference type="PANTHER" id="PTHR30435">
    <property type="entry name" value="FLAGELLAR PROTEIN"/>
    <property type="match status" value="1"/>
</dbReference>
<dbReference type="NCBIfam" id="TIGR03506">
    <property type="entry name" value="FlgEFG_subfam"/>
    <property type="match status" value="1"/>
</dbReference>
<dbReference type="InterPro" id="IPR037925">
    <property type="entry name" value="FlgE/F/G-like"/>
</dbReference>
<keyword evidence="2" id="KW-0975">Bacterial flagellum</keyword>
<feature type="domain" description="Flagellar basal body rod protein N-terminal" evidence="3">
    <location>
        <begin position="5"/>
        <end position="35"/>
    </location>
</feature>
<comment type="caution">
    <text evidence="6">The sequence shown here is derived from an EMBL/GenBank/DDBJ whole genome shotgun (WGS) entry which is preliminary data.</text>
</comment>
<organism evidence="6 7">
    <name type="scientific">Caproiciproducens galactitolivorans</name>
    <dbReference type="NCBI Taxonomy" id="642589"/>
    <lineage>
        <taxon>Bacteria</taxon>
        <taxon>Bacillati</taxon>
        <taxon>Bacillota</taxon>
        <taxon>Clostridia</taxon>
        <taxon>Eubacteriales</taxon>
        <taxon>Acutalibacteraceae</taxon>
        <taxon>Caproiciproducens</taxon>
    </lineage>
</organism>
<dbReference type="RefSeq" id="WP_135656997.1">
    <property type="nucleotide sequence ID" value="NZ_JAJUFJ010000001.1"/>
</dbReference>
<protein>
    <submittedName>
        <fullName evidence="6">Flagellar basal-body rod protein FlgG</fullName>
    </submittedName>
</protein>
<dbReference type="EMBL" id="SRMQ01000001">
    <property type="protein sequence ID" value="TGJ77910.1"/>
    <property type="molecule type" value="Genomic_DNA"/>
</dbReference>
<comment type="similarity">
    <text evidence="1 2">Belongs to the flagella basal body rod proteins family.</text>
</comment>
<keyword evidence="6" id="KW-0969">Cilium</keyword>
<dbReference type="SUPFAM" id="SSF117143">
    <property type="entry name" value="Flagellar hook protein flgE"/>
    <property type="match status" value="1"/>
</dbReference>
<dbReference type="InterPro" id="IPR001444">
    <property type="entry name" value="Flag_bb_rod_N"/>
</dbReference>
<dbReference type="PANTHER" id="PTHR30435:SF19">
    <property type="entry name" value="FLAGELLAR BASAL-BODY ROD PROTEIN FLGG"/>
    <property type="match status" value="1"/>
</dbReference>
<evidence type="ECO:0000256" key="1">
    <source>
        <dbReference type="ARBA" id="ARBA00009677"/>
    </source>
</evidence>